<name>C5M0I3_PERM5</name>
<keyword evidence="7" id="KW-0966">Cell projection</keyword>
<dbReference type="InterPro" id="IPR055316">
    <property type="entry name" value="RSP9"/>
</dbReference>
<evidence type="ECO:0000256" key="1">
    <source>
        <dbReference type="ARBA" id="ARBA00004611"/>
    </source>
</evidence>
<keyword evidence="2" id="KW-0963">Cytoplasm</keyword>
<dbReference type="Proteomes" id="UP000007800">
    <property type="component" value="Unassembled WGS sequence"/>
</dbReference>
<sequence length="289" mass="31563">MDAHTFDVALKFCGGQGSTLSPQEILTIRAGLDQLKYDGKFDKVYFWGRISGTKGYYYIAYGLRSSSDAFPKKEFYFSTSTTADFVELPQLVEAEEDIVKSLVDLSLPFIGVPSMLVATEKLPKSVEAGEEEKENAPEPLKVTDLQRLALVVPRIDAETSVVPAGAHCLSDSYKVKESAAFRGLNFADATSISAFRHFRPSSNAAALRALVADDAVFMTSSNFLDTLEEDFPKGSAWVVRPNVQAQQGATVLRSLVWPGYTAFHVPGSTLYGGVYLGDGLRNSDLPFML</sequence>
<reference evidence="11 12" key="1">
    <citation type="submission" date="2008-07" db="EMBL/GenBank/DDBJ databases">
        <authorList>
            <person name="El-Sayed N."/>
            <person name="Caler E."/>
            <person name="Inman J."/>
            <person name="Amedeo P."/>
            <person name="Hass B."/>
            <person name="Wortman J."/>
        </authorList>
    </citation>
    <scope>NUCLEOTIDE SEQUENCE [LARGE SCALE GENOMIC DNA]</scope>
    <source>
        <strain evidence="12">ATCC 50983 / TXsc</strain>
    </source>
</reference>
<dbReference type="RefSeq" id="XP_002764801.1">
    <property type="nucleotide sequence ID" value="XM_002764755.1"/>
</dbReference>
<evidence type="ECO:0000256" key="9">
    <source>
        <dbReference type="ARBA" id="ARBA00038319"/>
    </source>
</evidence>
<organism evidence="12">
    <name type="scientific">Perkinsus marinus (strain ATCC 50983 / TXsc)</name>
    <dbReference type="NCBI Taxonomy" id="423536"/>
    <lineage>
        <taxon>Eukaryota</taxon>
        <taxon>Sar</taxon>
        <taxon>Alveolata</taxon>
        <taxon>Perkinsozoa</taxon>
        <taxon>Perkinsea</taxon>
        <taxon>Perkinsida</taxon>
        <taxon>Perkinsidae</taxon>
        <taxon>Perkinsus</taxon>
    </lineage>
</organism>
<dbReference type="EMBL" id="GG687104">
    <property type="protein sequence ID" value="EEQ97518.1"/>
    <property type="molecule type" value="Genomic_DNA"/>
</dbReference>
<evidence type="ECO:0000256" key="10">
    <source>
        <dbReference type="ARBA" id="ARBA00041080"/>
    </source>
</evidence>
<keyword evidence="4" id="KW-0282">Flagellum</keyword>
<evidence type="ECO:0000313" key="11">
    <source>
        <dbReference type="EMBL" id="EEQ97518.1"/>
    </source>
</evidence>
<evidence type="ECO:0000256" key="6">
    <source>
        <dbReference type="ARBA" id="ARBA00023212"/>
    </source>
</evidence>
<dbReference type="GO" id="GO:0060294">
    <property type="term" value="P:cilium movement involved in cell motility"/>
    <property type="evidence" value="ECO:0007669"/>
    <property type="project" value="TreeGrafter"/>
</dbReference>
<keyword evidence="6" id="KW-0206">Cytoskeleton</keyword>
<keyword evidence="5" id="KW-0969">Cilium</keyword>
<dbReference type="PANTHER" id="PTHR22069:SF0">
    <property type="entry name" value="RADIAL SPOKE HEAD PROTEIN 9 HOMOLOG"/>
    <property type="match status" value="1"/>
</dbReference>
<accession>C5M0I3</accession>
<dbReference type="InParanoid" id="C5M0I3"/>
<evidence type="ECO:0000313" key="12">
    <source>
        <dbReference type="Proteomes" id="UP000007800"/>
    </source>
</evidence>
<evidence type="ECO:0000256" key="5">
    <source>
        <dbReference type="ARBA" id="ARBA00023069"/>
    </source>
</evidence>
<evidence type="ECO:0000256" key="4">
    <source>
        <dbReference type="ARBA" id="ARBA00022846"/>
    </source>
</evidence>
<evidence type="ECO:0000256" key="3">
    <source>
        <dbReference type="ARBA" id="ARBA00022794"/>
    </source>
</evidence>
<proteinExistence type="inferred from homology"/>
<protein>
    <recommendedName>
        <fullName evidence="10">Radial spoke head protein 9 homolog</fullName>
    </recommendedName>
</protein>
<dbReference type="GO" id="GO:0044458">
    <property type="term" value="P:motile cilium assembly"/>
    <property type="evidence" value="ECO:0007669"/>
    <property type="project" value="TreeGrafter"/>
</dbReference>
<dbReference type="GeneID" id="9055185"/>
<keyword evidence="3" id="KW-0970">Cilium biogenesis/degradation</keyword>
<dbReference type="AlphaFoldDB" id="C5M0I3"/>
<comment type="subcellular location">
    <subcellularLocation>
        <location evidence="8">Cell projection</location>
        <location evidence="8">Kinocilium</location>
    </subcellularLocation>
    <subcellularLocation>
        <location evidence="1">Cytoplasm</location>
        <location evidence="1">Cytoskeleton</location>
        <location evidence="1">Flagellum axoneme</location>
    </subcellularLocation>
</comment>
<comment type="similarity">
    <text evidence="9">Belongs to the flagellar radial spoke RSP9 family.</text>
</comment>
<keyword evidence="12" id="KW-1185">Reference proteome</keyword>
<evidence type="ECO:0000256" key="2">
    <source>
        <dbReference type="ARBA" id="ARBA00022490"/>
    </source>
</evidence>
<dbReference type="GO" id="GO:0035082">
    <property type="term" value="P:axoneme assembly"/>
    <property type="evidence" value="ECO:0007669"/>
    <property type="project" value="InterPro"/>
</dbReference>
<evidence type="ECO:0000256" key="7">
    <source>
        <dbReference type="ARBA" id="ARBA00023273"/>
    </source>
</evidence>
<dbReference type="OrthoDB" id="10258956at2759"/>
<dbReference type="GO" id="GO:0005930">
    <property type="term" value="C:axoneme"/>
    <property type="evidence" value="ECO:0007669"/>
    <property type="project" value="TreeGrafter"/>
</dbReference>
<evidence type="ECO:0000256" key="8">
    <source>
        <dbReference type="ARBA" id="ARBA00037822"/>
    </source>
</evidence>
<gene>
    <name evidence="11" type="ORF">Pmar_PMAR004023</name>
</gene>
<dbReference type="OMA" id="TFYHVPN"/>
<dbReference type="PANTHER" id="PTHR22069">
    <property type="entry name" value="MITOCHONDRIAL RIBOSOMAL PROTEIN S18"/>
    <property type="match status" value="1"/>
</dbReference>